<dbReference type="Gene3D" id="2.40.30.10">
    <property type="entry name" value="Translation factors"/>
    <property type="match status" value="1"/>
</dbReference>
<keyword evidence="3 7" id="KW-0694">RNA-binding</keyword>
<evidence type="ECO:0000313" key="9">
    <source>
        <dbReference type="EMBL" id="HFZ08934.1"/>
    </source>
</evidence>
<gene>
    <name evidence="7" type="primary">rplC</name>
    <name evidence="9" type="ORF">ENV41_02235</name>
</gene>
<dbReference type="AlphaFoldDB" id="A0A7V3JA09"/>
<comment type="similarity">
    <text evidence="1 7">Belongs to the universal ribosomal protein uL3 family.</text>
</comment>
<evidence type="ECO:0000256" key="8">
    <source>
        <dbReference type="SAM" id="MobiDB-lite"/>
    </source>
</evidence>
<evidence type="ECO:0000256" key="6">
    <source>
        <dbReference type="ARBA" id="ARBA00035243"/>
    </source>
</evidence>
<evidence type="ECO:0000256" key="7">
    <source>
        <dbReference type="HAMAP-Rule" id="MF_01325"/>
    </source>
</evidence>
<dbReference type="NCBIfam" id="TIGR03625">
    <property type="entry name" value="L3_bact"/>
    <property type="match status" value="1"/>
</dbReference>
<feature type="region of interest" description="Disordered" evidence="8">
    <location>
        <begin position="128"/>
        <end position="151"/>
    </location>
</feature>
<name>A0A7V3JA09_UNCC3</name>
<dbReference type="GO" id="GO:0022625">
    <property type="term" value="C:cytosolic large ribosomal subunit"/>
    <property type="evidence" value="ECO:0007669"/>
    <property type="project" value="TreeGrafter"/>
</dbReference>
<dbReference type="PANTHER" id="PTHR11229:SF16">
    <property type="entry name" value="LARGE RIBOSOMAL SUBUNIT PROTEIN UL3C"/>
    <property type="match status" value="1"/>
</dbReference>
<dbReference type="HAMAP" id="MF_01325_B">
    <property type="entry name" value="Ribosomal_uL3_B"/>
    <property type="match status" value="1"/>
</dbReference>
<organism evidence="9">
    <name type="scientific">candidate division CPR3 bacterium</name>
    <dbReference type="NCBI Taxonomy" id="2268181"/>
    <lineage>
        <taxon>Bacteria</taxon>
        <taxon>Bacteria division CPR3</taxon>
    </lineage>
</organism>
<dbReference type="GO" id="GO:0003735">
    <property type="term" value="F:structural constituent of ribosome"/>
    <property type="evidence" value="ECO:0007669"/>
    <property type="project" value="UniProtKB-UniRule"/>
</dbReference>
<reference evidence="9" key="1">
    <citation type="journal article" date="2020" name="mSystems">
        <title>Genome- and Community-Level Interaction Insights into Carbon Utilization and Element Cycling Functions of Hydrothermarchaeota in Hydrothermal Sediment.</title>
        <authorList>
            <person name="Zhou Z."/>
            <person name="Liu Y."/>
            <person name="Xu W."/>
            <person name="Pan J."/>
            <person name="Luo Z.H."/>
            <person name="Li M."/>
        </authorList>
    </citation>
    <scope>NUCLEOTIDE SEQUENCE [LARGE SCALE GENOMIC DNA]</scope>
    <source>
        <strain evidence="9">SpSt-757</strain>
    </source>
</reference>
<dbReference type="GO" id="GO:0006412">
    <property type="term" value="P:translation"/>
    <property type="evidence" value="ECO:0007669"/>
    <property type="project" value="UniProtKB-UniRule"/>
</dbReference>
<keyword evidence="4 7" id="KW-0689">Ribosomal protein</keyword>
<comment type="subunit">
    <text evidence="7">Part of the 50S ribosomal subunit. Forms a cluster with proteins L14 and L19.</text>
</comment>
<proteinExistence type="inferred from homology"/>
<dbReference type="Pfam" id="PF00297">
    <property type="entry name" value="Ribosomal_L3"/>
    <property type="match status" value="1"/>
</dbReference>
<evidence type="ECO:0000256" key="2">
    <source>
        <dbReference type="ARBA" id="ARBA00022730"/>
    </source>
</evidence>
<dbReference type="SUPFAM" id="SSF50447">
    <property type="entry name" value="Translation proteins"/>
    <property type="match status" value="1"/>
</dbReference>
<dbReference type="InterPro" id="IPR009000">
    <property type="entry name" value="Transl_B-barrel_sf"/>
</dbReference>
<comment type="caution">
    <text evidence="9">The sequence shown here is derived from an EMBL/GenBank/DDBJ whole genome shotgun (WGS) entry which is preliminary data.</text>
</comment>
<dbReference type="InterPro" id="IPR019927">
    <property type="entry name" value="Ribosomal_uL3_bac/org-type"/>
</dbReference>
<evidence type="ECO:0000256" key="1">
    <source>
        <dbReference type="ARBA" id="ARBA00006540"/>
    </source>
</evidence>
<accession>A0A7V3JA09</accession>
<dbReference type="Gene3D" id="3.30.160.810">
    <property type="match status" value="1"/>
</dbReference>
<evidence type="ECO:0000256" key="4">
    <source>
        <dbReference type="ARBA" id="ARBA00022980"/>
    </source>
</evidence>
<evidence type="ECO:0000256" key="3">
    <source>
        <dbReference type="ARBA" id="ARBA00022884"/>
    </source>
</evidence>
<keyword evidence="2 7" id="KW-0699">rRNA-binding</keyword>
<protein>
    <recommendedName>
        <fullName evidence="6 7">Large ribosomal subunit protein uL3</fullName>
    </recommendedName>
</protein>
<comment type="function">
    <text evidence="7">One of the primary rRNA binding proteins, it binds directly near the 3'-end of the 23S rRNA, where it nucleates assembly of the 50S subunit.</text>
</comment>
<dbReference type="PANTHER" id="PTHR11229">
    <property type="entry name" value="50S RIBOSOMAL PROTEIN L3"/>
    <property type="match status" value="1"/>
</dbReference>
<evidence type="ECO:0000256" key="5">
    <source>
        <dbReference type="ARBA" id="ARBA00023274"/>
    </source>
</evidence>
<dbReference type="EMBL" id="DTGG01000075">
    <property type="protein sequence ID" value="HFZ08934.1"/>
    <property type="molecule type" value="Genomic_DNA"/>
</dbReference>
<dbReference type="GO" id="GO:0019843">
    <property type="term" value="F:rRNA binding"/>
    <property type="evidence" value="ECO:0007669"/>
    <property type="project" value="UniProtKB-UniRule"/>
</dbReference>
<dbReference type="InterPro" id="IPR000597">
    <property type="entry name" value="Ribosomal_uL3"/>
</dbReference>
<sequence length="206" mass="22652">MKAILGEKLGMSQIFDKEGKPVPVTVIKAGPCYITGIKTQENDGYEAVQLGFGQAKRLTKPEEGRLKKAKIKEKLKYFREFKIEDIEVLKNLKLGEKIDVSVFQEGDKVMVSGISKGKGFAGVIKRHGFSRGPETHGSDHHRRPGSIGSMFPQRVIKGRKMPGHMGAERITIKGLKVAKVLPETDILLIKGAIPGPKKGLIEIRGI</sequence>
<dbReference type="FunFam" id="2.40.30.10:FF:000004">
    <property type="entry name" value="50S ribosomal protein L3"/>
    <property type="match status" value="1"/>
</dbReference>
<keyword evidence="5 7" id="KW-0687">Ribonucleoprotein</keyword>